<dbReference type="EMBL" id="KQ964502">
    <property type="protein sequence ID" value="KXN70444.1"/>
    <property type="molecule type" value="Genomic_DNA"/>
</dbReference>
<evidence type="ECO:0000313" key="4">
    <source>
        <dbReference type="EMBL" id="KXN70444.1"/>
    </source>
</evidence>
<feature type="transmembrane region" description="Helical" evidence="2">
    <location>
        <begin position="527"/>
        <end position="548"/>
    </location>
</feature>
<feature type="region of interest" description="Disordered" evidence="1">
    <location>
        <begin position="388"/>
        <end position="509"/>
    </location>
</feature>
<dbReference type="Proteomes" id="UP000070444">
    <property type="component" value="Unassembled WGS sequence"/>
</dbReference>
<protein>
    <submittedName>
        <fullName evidence="4">Uncharacterized protein</fullName>
    </submittedName>
</protein>
<keyword evidence="2" id="KW-1133">Transmembrane helix</keyword>
<feature type="compositionally biased region" description="Pro residues" evidence="1">
    <location>
        <begin position="423"/>
        <end position="460"/>
    </location>
</feature>
<evidence type="ECO:0000256" key="2">
    <source>
        <dbReference type="SAM" id="Phobius"/>
    </source>
</evidence>
<feature type="compositionally biased region" description="Pro residues" evidence="1">
    <location>
        <begin position="399"/>
        <end position="409"/>
    </location>
</feature>
<feature type="region of interest" description="Disordered" evidence="1">
    <location>
        <begin position="336"/>
        <end position="355"/>
    </location>
</feature>
<dbReference type="OMA" id="SIMPNVQ"/>
<feature type="region of interest" description="Disordered" evidence="1">
    <location>
        <begin position="276"/>
        <end position="297"/>
    </location>
</feature>
<feature type="compositionally biased region" description="Low complexity" evidence="1">
    <location>
        <begin position="491"/>
        <end position="507"/>
    </location>
</feature>
<evidence type="ECO:0000256" key="1">
    <source>
        <dbReference type="SAM" id="MobiDB-lite"/>
    </source>
</evidence>
<gene>
    <name evidence="4" type="ORF">CONCODRAFT_70665</name>
</gene>
<organism evidence="4 5">
    <name type="scientific">Conidiobolus coronatus (strain ATCC 28846 / CBS 209.66 / NRRL 28638)</name>
    <name type="common">Delacroixia coronata</name>
    <dbReference type="NCBI Taxonomy" id="796925"/>
    <lineage>
        <taxon>Eukaryota</taxon>
        <taxon>Fungi</taxon>
        <taxon>Fungi incertae sedis</taxon>
        <taxon>Zoopagomycota</taxon>
        <taxon>Entomophthoromycotina</taxon>
        <taxon>Entomophthoromycetes</taxon>
        <taxon>Entomophthorales</taxon>
        <taxon>Ancylistaceae</taxon>
        <taxon>Conidiobolus</taxon>
    </lineage>
</organism>
<accession>A0A137P691</accession>
<dbReference type="AlphaFoldDB" id="A0A137P691"/>
<feature type="compositionally biased region" description="Polar residues" evidence="1">
    <location>
        <begin position="162"/>
        <end position="199"/>
    </location>
</feature>
<feature type="region of interest" description="Disordered" evidence="1">
    <location>
        <begin position="96"/>
        <end position="129"/>
    </location>
</feature>
<feature type="signal peptide" evidence="3">
    <location>
        <begin position="1"/>
        <end position="23"/>
    </location>
</feature>
<keyword evidence="5" id="KW-1185">Reference proteome</keyword>
<feature type="chain" id="PRO_5007294438" evidence="3">
    <location>
        <begin position="24"/>
        <end position="549"/>
    </location>
</feature>
<keyword evidence="3" id="KW-0732">Signal</keyword>
<feature type="compositionally biased region" description="Low complexity" evidence="1">
    <location>
        <begin position="410"/>
        <end position="422"/>
    </location>
</feature>
<evidence type="ECO:0000256" key="3">
    <source>
        <dbReference type="SAM" id="SignalP"/>
    </source>
</evidence>
<feature type="compositionally biased region" description="Low complexity" evidence="1">
    <location>
        <begin position="461"/>
        <end position="483"/>
    </location>
</feature>
<evidence type="ECO:0000313" key="5">
    <source>
        <dbReference type="Proteomes" id="UP000070444"/>
    </source>
</evidence>
<reference evidence="4 5" key="1">
    <citation type="journal article" date="2015" name="Genome Biol. Evol.">
        <title>Phylogenomic analyses indicate that early fungi evolved digesting cell walls of algal ancestors of land plants.</title>
        <authorList>
            <person name="Chang Y."/>
            <person name="Wang S."/>
            <person name="Sekimoto S."/>
            <person name="Aerts A.L."/>
            <person name="Choi C."/>
            <person name="Clum A."/>
            <person name="LaButti K.M."/>
            <person name="Lindquist E.A."/>
            <person name="Yee Ngan C."/>
            <person name="Ohm R.A."/>
            <person name="Salamov A.A."/>
            <person name="Grigoriev I.V."/>
            <person name="Spatafora J.W."/>
            <person name="Berbee M.L."/>
        </authorList>
    </citation>
    <scope>NUCLEOTIDE SEQUENCE [LARGE SCALE GENOMIC DNA]</scope>
    <source>
        <strain evidence="4 5">NRRL 28638</strain>
    </source>
</reference>
<name>A0A137P691_CONC2</name>
<dbReference type="STRING" id="796925.A0A137P691"/>
<feature type="compositionally biased region" description="Low complexity" evidence="1">
    <location>
        <begin position="388"/>
        <end position="398"/>
    </location>
</feature>
<feature type="region of interest" description="Disordered" evidence="1">
    <location>
        <begin position="142"/>
        <end position="201"/>
    </location>
</feature>
<keyword evidence="2" id="KW-0812">Transmembrane</keyword>
<sequence>MTSLINLIVSLILADLYYGRVTGIESLHIQRSAVPFMKKPEGSLAASSLNRFPNVHPNLGSLSNVPSLNGVGSIKNGPTSPFSQSLRSASLDQPSTLAQNMPGLVPANQPQQIHPSPIQPNPSLNTPITDQKQDITRAFPLQQAQSSEPSVGPEDNVESAAHEQSMTDQSQAPQQNPGSNGSTDQDSGSDISSQPQGSMQMLDLPPLETMAEVPAKSLMTSASKSSDFEDGPLDENTLRSINLEVTKSEPIPNSIVGSDIFNTQDQSSENTIPLTQAVNGQPESPAPPNDPRLSQPNINLSQAVEPAAHAINQPGTPIAPVPVPASIPITPAPIPAPIAPLSQPQSPPLPQVNMLPQQPPVQQQIIAPEPQPQPNALINPNEKIQVINPNNLLNQPPTTVNPPNNPNSPPTSIMPNVQSNQPTPNPNQTPSQSPSPPPPPPPATPNPAPSNNPEQTPSPSPQAQETQTPSPTPSQDSQSTNAPSPSPTPDPSSSDSAKPSSSSSSTSYVFKSVKPINTLMDSNARPITSHSVVLLVSLLMVSVGGALFN</sequence>
<keyword evidence="2" id="KW-0472">Membrane</keyword>
<proteinExistence type="predicted"/>